<reference evidence="1" key="1">
    <citation type="submission" date="2023-03" db="EMBL/GenBank/DDBJ databases">
        <title>Massive genome expansion in bonnet fungi (Mycena s.s.) driven by repeated elements and novel gene families across ecological guilds.</title>
        <authorList>
            <consortium name="Lawrence Berkeley National Laboratory"/>
            <person name="Harder C.B."/>
            <person name="Miyauchi S."/>
            <person name="Viragh M."/>
            <person name="Kuo A."/>
            <person name="Thoen E."/>
            <person name="Andreopoulos B."/>
            <person name="Lu D."/>
            <person name="Skrede I."/>
            <person name="Drula E."/>
            <person name="Henrissat B."/>
            <person name="Morin E."/>
            <person name="Kohler A."/>
            <person name="Barry K."/>
            <person name="LaButti K."/>
            <person name="Morin E."/>
            <person name="Salamov A."/>
            <person name="Lipzen A."/>
            <person name="Mereny Z."/>
            <person name="Hegedus B."/>
            <person name="Baldrian P."/>
            <person name="Stursova M."/>
            <person name="Weitz H."/>
            <person name="Taylor A."/>
            <person name="Grigoriev I.V."/>
            <person name="Nagy L.G."/>
            <person name="Martin F."/>
            <person name="Kauserud H."/>
        </authorList>
    </citation>
    <scope>NUCLEOTIDE SEQUENCE</scope>
    <source>
        <strain evidence="1">CBHHK002</strain>
    </source>
</reference>
<proteinExistence type="predicted"/>
<evidence type="ECO:0000313" key="2">
    <source>
        <dbReference type="Proteomes" id="UP001218218"/>
    </source>
</evidence>
<comment type="caution">
    <text evidence="1">The sequence shown here is derived from an EMBL/GenBank/DDBJ whole genome shotgun (WGS) entry which is preliminary data.</text>
</comment>
<dbReference type="EMBL" id="JARIHO010000021">
    <property type="protein sequence ID" value="KAJ7346321.1"/>
    <property type="molecule type" value="Genomic_DNA"/>
</dbReference>
<organism evidence="1 2">
    <name type="scientific">Mycena albidolilacea</name>
    <dbReference type="NCBI Taxonomy" id="1033008"/>
    <lineage>
        <taxon>Eukaryota</taxon>
        <taxon>Fungi</taxon>
        <taxon>Dikarya</taxon>
        <taxon>Basidiomycota</taxon>
        <taxon>Agaricomycotina</taxon>
        <taxon>Agaricomycetes</taxon>
        <taxon>Agaricomycetidae</taxon>
        <taxon>Agaricales</taxon>
        <taxon>Marasmiineae</taxon>
        <taxon>Mycenaceae</taxon>
        <taxon>Mycena</taxon>
    </lineage>
</organism>
<protein>
    <submittedName>
        <fullName evidence="1">Uncharacterized protein</fullName>
    </submittedName>
</protein>
<evidence type="ECO:0000313" key="1">
    <source>
        <dbReference type="EMBL" id="KAJ7346321.1"/>
    </source>
</evidence>
<name>A0AAD7ER45_9AGAR</name>
<dbReference type="AlphaFoldDB" id="A0AAD7ER45"/>
<keyword evidence="2" id="KW-1185">Reference proteome</keyword>
<gene>
    <name evidence="1" type="ORF">DFH08DRAFT_810154</name>
</gene>
<accession>A0AAD7ER45</accession>
<sequence>MDRQNLTTLTTHLAKNQLFSLQSDDLPVVQRIDTSYLRARAIARAYRLTAQDVTTLSPKFWAMRTDSIAAVDIAPTTLLTIQYNLAAGTIAPWVEQHPEVRPILQKILDFEVSNIHYMDSANKKHSENSTTLHDDRIHHTIEFQPSQQALVQGQVSRTRGQRDYNSKIPWIVFINQPELKEKTVKAQRETQKLE</sequence>
<dbReference type="Proteomes" id="UP001218218">
    <property type="component" value="Unassembled WGS sequence"/>
</dbReference>